<feature type="compositionally biased region" description="Basic and acidic residues" evidence="7">
    <location>
        <begin position="591"/>
        <end position="605"/>
    </location>
</feature>
<dbReference type="PROSITE" id="PS01358">
    <property type="entry name" value="ZF_RANBP2_1"/>
    <property type="match status" value="1"/>
</dbReference>
<gene>
    <name evidence="10" type="ORF">PCAR00345_LOCUS11247</name>
</gene>
<dbReference type="GO" id="GO:0008173">
    <property type="term" value="F:RNA methyltransferase activity"/>
    <property type="evidence" value="ECO:0007669"/>
    <property type="project" value="UniProtKB-ARBA"/>
</dbReference>
<dbReference type="AlphaFoldDB" id="A0A7S4B9C2"/>
<organism evidence="10">
    <name type="scientific">Chrysotila carterae</name>
    <name type="common">Marine alga</name>
    <name type="synonym">Syracosphaera carterae</name>
    <dbReference type="NCBI Taxonomy" id="13221"/>
    <lineage>
        <taxon>Eukaryota</taxon>
        <taxon>Haptista</taxon>
        <taxon>Haptophyta</taxon>
        <taxon>Prymnesiophyceae</taxon>
        <taxon>Isochrysidales</taxon>
        <taxon>Isochrysidaceae</taxon>
        <taxon>Chrysotila</taxon>
    </lineage>
</organism>
<evidence type="ECO:0000256" key="6">
    <source>
        <dbReference type="PROSITE-ProRule" id="PRU00322"/>
    </source>
</evidence>
<dbReference type="EMBL" id="HBIZ01018012">
    <property type="protein sequence ID" value="CAE0758653.1"/>
    <property type="molecule type" value="Transcribed_RNA"/>
</dbReference>
<evidence type="ECO:0000256" key="3">
    <source>
        <dbReference type="ARBA" id="ARBA00022723"/>
    </source>
</evidence>
<dbReference type="SUPFAM" id="SSF53335">
    <property type="entry name" value="S-adenosyl-L-methionine-dependent methyltransferases"/>
    <property type="match status" value="1"/>
</dbReference>
<feature type="region of interest" description="Disordered" evidence="7">
    <location>
        <begin position="574"/>
        <end position="605"/>
    </location>
</feature>
<dbReference type="GO" id="GO:0008270">
    <property type="term" value="F:zinc ion binding"/>
    <property type="evidence" value="ECO:0007669"/>
    <property type="project" value="UniProtKB-KW"/>
</dbReference>
<evidence type="ECO:0000256" key="4">
    <source>
        <dbReference type="ARBA" id="ARBA00022771"/>
    </source>
</evidence>
<feature type="region of interest" description="Disordered" evidence="7">
    <location>
        <begin position="526"/>
        <end position="561"/>
    </location>
</feature>
<dbReference type="InterPro" id="IPR001876">
    <property type="entry name" value="Znf_RanBP2"/>
</dbReference>
<dbReference type="GO" id="GO:0032259">
    <property type="term" value="P:methylation"/>
    <property type="evidence" value="ECO:0007669"/>
    <property type="project" value="UniProtKB-KW"/>
</dbReference>
<dbReference type="CDD" id="cd11715">
    <property type="entry name" value="THUMP_AdoMetMT"/>
    <property type="match status" value="1"/>
</dbReference>
<sequence length="630" mass="67510">MQLSQLLLALAPAQLNAFCPWAGVRPLVQLFPRFTSRGANAVCARQPRVDSFEEHEPFFASCLSGLEPLLAAELSRLPIGATDVREGRLGVHFGGGKDVGARAVLWSRCAMRVMELLHSEDEVHDQPALYDAVVRAADWVSLLPSQRSTLSVQAVLSIDRAARNGRARPGDWVCNSCGALNFQSRDECFKCDAPKAGLADKQDGAQPLTHSHFTALTVKNAVCDVVREARGWRPSVDTADPDTPLLLHVHRGRMQLYRVLSGIPSLHKRGYRADMAVHAAALKENLAAAMLLHAQYDPTMQVLCDPMCGSGTIPIEAALIATNTAPGLLRPPPPLARWRNEEYAEAWAVATAEAEGARTLAPLPILANDKHGGALALARRSAQAAGVDHCITFTQGEVADYVPEAPPQLVVSNPPWNVRLEEGEAAWFDLGGFLRVEAAGCSAFLLSGNAELTRRLRMRANGKLPIEQADASLRLIRYDVLPPRGSDAVPPAGTRTAQAPAKRGGRIAVDKPLGSPLSAALDGVREETQATGAAAAAAAAAARPTRHTPSEAGHEQAPYAGGGAARVRGKAVARKAQGGAEGTAEPGQENEVVKESFETRRRQNGRELKFVDGTSLAENELEHAFREMYK</sequence>
<dbReference type="Gene3D" id="3.40.50.150">
    <property type="entry name" value="Vaccinia Virus protein VP39"/>
    <property type="match status" value="1"/>
</dbReference>
<proteinExistence type="predicted"/>
<reference evidence="10" key="1">
    <citation type="submission" date="2021-01" db="EMBL/GenBank/DDBJ databases">
        <authorList>
            <person name="Corre E."/>
            <person name="Pelletier E."/>
            <person name="Niang G."/>
            <person name="Scheremetjew M."/>
            <person name="Finn R."/>
            <person name="Kale V."/>
            <person name="Holt S."/>
            <person name="Cochrane G."/>
            <person name="Meng A."/>
            <person name="Brown T."/>
            <person name="Cohen L."/>
        </authorList>
    </citation>
    <scope>NUCLEOTIDE SEQUENCE</scope>
    <source>
        <strain evidence="10">CCMP645</strain>
    </source>
</reference>
<dbReference type="InterPro" id="IPR004114">
    <property type="entry name" value="THUMP_dom"/>
</dbReference>
<protein>
    <recommendedName>
        <fullName evidence="9">RanBP2-type domain-containing protein</fullName>
    </recommendedName>
</protein>
<dbReference type="Gene3D" id="3.30.2130.30">
    <property type="match status" value="2"/>
</dbReference>
<dbReference type="PROSITE" id="PS01261">
    <property type="entry name" value="UPF0020"/>
    <property type="match status" value="1"/>
</dbReference>
<evidence type="ECO:0000256" key="8">
    <source>
        <dbReference type="SAM" id="SignalP"/>
    </source>
</evidence>
<dbReference type="SMART" id="SM00547">
    <property type="entry name" value="ZnF_RBZ"/>
    <property type="match status" value="1"/>
</dbReference>
<evidence type="ECO:0000256" key="5">
    <source>
        <dbReference type="ARBA" id="ARBA00022833"/>
    </source>
</evidence>
<dbReference type="PROSITE" id="PS00092">
    <property type="entry name" value="N6_MTASE"/>
    <property type="match status" value="1"/>
</dbReference>
<feature type="compositionally biased region" description="Low complexity" evidence="7">
    <location>
        <begin position="533"/>
        <end position="542"/>
    </location>
</feature>
<dbReference type="SUPFAM" id="SSF90209">
    <property type="entry name" value="Ran binding protein zinc finger-like"/>
    <property type="match status" value="1"/>
</dbReference>
<keyword evidence="2" id="KW-0808">Transferase</keyword>
<keyword evidence="1" id="KW-0489">Methyltransferase</keyword>
<evidence type="ECO:0000259" key="9">
    <source>
        <dbReference type="PROSITE" id="PS50199"/>
    </source>
</evidence>
<feature type="signal peptide" evidence="8">
    <location>
        <begin position="1"/>
        <end position="17"/>
    </location>
</feature>
<evidence type="ECO:0000256" key="7">
    <source>
        <dbReference type="SAM" id="MobiDB-lite"/>
    </source>
</evidence>
<keyword evidence="8" id="KW-0732">Signal</keyword>
<dbReference type="Pfam" id="PF22020">
    <property type="entry name" value="RlmL_1st"/>
    <property type="match status" value="1"/>
</dbReference>
<dbReference type="Pfam" id="PF00641">
    <property type="entry name" value="Zn_ribbon_RanBP"/>
    <property type="match status" value="1"/>
</dbReference>
<evidence type="ECO:0000256" key="2">
    <source>
        <dbReference type="ARBA" id="ARBA00022679"/>
    </source>
</evidence>
<dbReference type="InterPro" id="IPR029063">
    <property type="entry name" value="SAM-dependent_MTases_sf"/>
</dbReference>
<dbReference type="InterPro" id="IPR002052">
    <property type="entry name" value="DNA_methylase_N6_adenine_CS"/>
</dbReference>
<dbReference type="GO" id="GO:0003723">
    <property type="term" value="F:RNA binding"/>
    <property type="evidence" value="ECO:0007669"/>
    <property type="project" value="InterPro"/>
</dbReference>
<dbReference type="PROSITE" id="PS50199">
    <property type="entry name" value="ZF_RANBP2_2"/>
    <property type="match status" value="1"/>
</dbReference>
<name>A0A7S4B9C2_CHRCT</name>
<keyword evidence="5" id="KW-0862">Zinc</keyword>
<dbReference type="InterPro" id="IPR054170">
    <property type="entry name" value="RlmL_1st"/>
</dbReference>
<dbReference type="PANTHER" id="PTHR47313">
    <property type="entry name" value="RIBOSOMAL RNA LARGE SUBUNIT METHYLTRANSFERASE K/L"/>
    <property type="match status" value="1"/>
</dbReference>
<dbReference type="InterPro" id="IPR053943">
    <property type="entry name" value="RlmKL-like_Mtase_CS"/>
</dbReference>
<feature type="chain" id="PRO_5030538260" description="RanBP2-type domain-containing protein" evidence="8">
    <location>
        <begin position="18"/>
        <end position="630"/>
    </location>
</feature>
<dbReference type="PANTHER" id="PTHR47313:SF1">
    <property type="entry name" value="RIBOSOMAL RNA LARGE SUBUNIT METHYLTRANSFERASE K_L"/>
    <property type="match status" value="1"/>
</dbReference>
<evidence type="ECO:0000313" key="10">
    <source>
        <dbReference type="EMBL" id="CAE0758653.1"/>
    </source>
</evidence>
<accession>A0A7S4B9C2</accession>
<dbReference type="InterPro" id="IPR036443">
    <property type="entry name" value="Znf_RanBP2_sf"/>
</dbReference>
<feature type="region of interest" description="Disordered" evidence="7">
    <location>
        <begin position="485"/>
        <end position="512"/>
    </location>
</feature>
<dbReference type="Pfam" id="PF01170">
    <property type="entry name" value="UPF0020"/>
    <property type="match status" value="1"/>
</dbReference>
<dbReference type="InterPro" id="IPR000241">
    <property type="entry name" value="RlmKL-like_Mtase"/>
</dbReference>
<evidence type="ECO:0000256" key="1">
    <source>
        <dbReference type="ARBA" id="ARBA00022603"/>
    </source>
</evidence>
<keyword evidence="3" id="KW-0479">Metal-binding</keyword>
<dbReference type="GO" id="GO:0043527">
    <property type="term" value="C:tRNA methyltransferase complex"/>
    <property type="evidence" value="ECO:0007669"/>
    <property type="project" value="UniProtKB-ARBA"/>
</dbReference>
<keyword evidence="4 6" id="KW-0863">Zinc-finger</keyword>
<dbReference type="Pfam" id="PF02926">
    <property type="entry name" value="THUMP"/>
    <property type="match status" value="1"/>
</dbReference>
<feature type="domain" description="RanBP2-type" evidence="9">
    <location>
        <begin position="168"/>
        <end position="197"/>
    </location>
</feature>